<dbReference type="Proteomes" id="UP000292085">
    <property type="component" value="Unassembled WGS sequence"/>
</dbReference>
<keyword evidence="2" id="KW-1185">Reference proteome</keyword>
<dbReference type="RefSeq" id="WP_130159853.1">
    <property type="nucleotide sequence ID" value="NZ_SGIS01000040.1"/>
</dbReference>
<evidence type="ECO:0000313" key="2">
    <source>
        <dbReference type="Proteomes" id="UP000292085"/>
    </source>
</evidence>
<evidence type="ECO:0000313" key="1">
    <source>
        <dbReference type="EMBL" id="RZF61029.1"/>
    </source>
</evidence>
<proteinExistence type="predicted"/>
<dbReference type="AlphaFoldDB" id="A0A4Q6XVS3"/>
<organism evidence="1 2">
    <name type="scientific">Sphingomonas populi</name>
    <dbReference type="NCBI Taxonomy" id="2484750"/>
    <lineage>
        <taxon>Bacteria</taxon>
        <taxon>Pseudomonadati</taxon>
        <taxon>Pseudomonadota</taxon>
        <taxon>Alphaproteobacteria</taxon>
        <taxon>Sphingomonadales</taxon>
        <taxon>Sphingomonadaceae</taxon>
        <taxon>Sphingomonas</taxon>
    </lineage>
</organism>
<sequence length="110" mass="12066">MAVKSGQADRPIPTNDRHFPLRLANVGAVFEDLNSSREACSLQGASMAAIPNRVIETCGSALGTEKSATEYLGWVNWRMESRGTKQSFRAESESVSFERKLPLACRTDTT</sequence>
<accession>A0A4Q6XVS3</accession>
<comment type="caution">
    <text evidence="1">The sequence shown here is derived from an EMBL/GenBank/DDBJ whole genome shotgun (WGS) entry which is preliminary data.</text>
</comment>
<protein>
    <submittedName>
        <fullName evidence="1">Uncharacterized protein</fullName>
    </submittedName>
</protein>
<gene>
    <name evidence="1" type="ORF">EWE75_19895</name>
</gene>
<name>A0A4Q6XVS3_9SPHN</name>
<dbReference type="EMBL" id="SGIS01000040">
    <property type="protein sequence ID" value="RZF61029.1"/>
    <property type="molecule type" value="Genomic_DNA"/>
</dbReference>
<reference evidence="1 2" key="1">
    <citation type="submission" date="2019-02" db="EMBL/GenBank/DDBJ databases">
        <authorList>
            <person name="Li Y."/>
        </authorList>
    </citation>
    <scope>NUCLEOTIDE SEQUENCE [LARGE SCALE GENOMIC DNA]</scope>
    <source>
        <strain evidence="1 2">3-7</strain>
    </source>
</reference>